<dbReference type="EMBL" id="LBZW01000008">
    <property type="protein sequence ID" value="KKR79458.1"/>
    <property type="molecule type" value="Genomic_DNA"/>
</dbReference>
<name>A0A0G0TR36_9BACT</name>
<evidence type="ECO:0000313" key="2">
    <source>
        <dbReference type="EMBL" id="KKR79458.1"/>
    </source>
</evidence>
<dbReference type="Proteomes" id="UP000034749">
    <property type="component" value="Unassembled WGS sequence"/>
</dbReference>
<sequence>MQNNKTFSSPRLLELKRKRQKILRNKILIFFFLSVILFFGLSFTTRFEKININNIEVVGNKVLDTELIKDLITKEMEGHYYFIVPKTSVLFYPKNQIERVLSKKFKRIKEISVEVKNEQILEVYLSERKATYTWCGENIPTDEESITKEDCYFMSSDGYIFDKAPYFSGAVYFKFYGAGRVGSLFSSENFNDLISFKDSVISMGLQPNTFNVKKDGDIELYLASNSSILNSPKILFKKDGDLIKITENLQAAVITDPLKTNLKDKYDTLLYIDLRFGNKIYYKFR</sequence>
<accession>A0A0G0TR36</accession>
<keyword evidence="1" id="KW-0812">Transmembrane</keyword>
<reference evidence="2 3" key="1">
    <citation type="journal article" date="2015" name="Nature">
        <title>rRNA introns, odd ribosomes, and small enigmatic genomes across a large radiation of phyla.</title>
        <authorList>
            <person name="Brown C.T."/>
            <person name="Hug L.A."/>
            <person name="Thomas B.C."/>
            <person name="Sharon I."/>
            <person name="Castelle C.J."/>
            <person name="Singh A."/>
            <person name="Wilkins M.J."/>
            <person name="Williams K.H."/>
            <person name="Banfield J.F."/>
        </authorList>
    </citation>
    <scope>NUCLEOTIDE SEQUENCE [LARGE SCALE GENOMIC DNA]</scope>
</reference>
<comment type="caution">
    <text evidence="2">The sequence shown here is derived from an EMBL/GenBank/DDBJ whole genome shotgun (WGS) entry which is preliminary data.</text>
</comment>
<organism evidence="2 3">
    <name type="scientific">Candidatus Nomurabacteria bacterium GW2011_GWA2_40_9</name>
    <dbReference type="NCBI Taxonomy" id="1618734"/>
    <lineage>
        <taxon>Bacteria</taxon>
        <taxon>Candidatus Nomuraibacteriota</taxon>
    </lineage>
</organism>
<dbReference type="AlphaFoldDB" id="A0A0G0TR36"/>
<keyword evidence="1" id="KW-1133">Transmembrane helix</keyword>
<evidence type="ECO:0008006" key="4">
    <source>
        <dbReference type="Google" id="ProtNLM"/>
    </source>
</evidence>
<evidence type="ECO:0000256" key="1">
    <source>
        <dbReference type="SAM" id="Phobius"/>
    </source>
</evidence>
<feature type="transmembrane region" description="Helical" evidence="1">
    <location>
        <begin position="27"/>
        <end position="45"/>
    </location>
</feature>
<proteinExistence type="predicted"/>
<gene>
    <name evidence="2" type="ORF">UU24_C0008G0021</name>
</gene>
<keyword evidence="1" id="KW-0472">Membrane</keyword>
<protein>
    <recommendedName>
        <fullName evidence="4">POTRA domain-containing protein</fullName>
    </recommendedName>
</protein>
<evidence type="ECO:0000313" key="3">
    <source>
        <dbReference type="Proteomes" id="UP000034749"/>
    </source>
</evidence>